<feature type="compositionally biased region" description="Basic and acidic residues" evidence="1">
    <location>
        <begin position="415"/>
        <end position="424"/>
    </location>
</feature>
<feature type="compositionally biased region" description="Low complexity" evidence="1">
    <location>
        <begin position="493"/>
        <end position="508"/>
    </location>
</feature>
<feature type="transmembrane region" description="Helical" evidence="2">
    <location>
        <begin position="98"/>
        <end position="122"/>
    </location>
</feature>
<keyword evidence="4" id="KW-1185">Reference proteome</keyword>
<dbReference type="Proteomes" id="UP000177622">
    <property type="component" value="Unassembled WGS sequence"/>
</dbReference>
<feature type="transmembrane region" description="Helical" evidence="2">
    <location>
        <begin position="18"/>
        <end position="43"/>
    </location>
</feature>
<feature type="compositionally biased region" description="Polar residues" evidence="1">
    <location>
        <begin position="375"/>
        <end position="414"/>
    </location>
</feature>
<reference evidence="3 4" key="1">
    <citation type="journal article" date="2016" name="Sci. Rep.">
        <title>Penicillium arizonense, a new, genome sequenced fungal species, reveals a high chemical diversity in secreted metabolites.</title>
        <authorList>
            <person name="Grijseels S."/>
            <person name="Nielsen J.C."/>
            <person name="Randelovic M."/>
            <person name="Nielsen J."/>
            <person name="Nielsen K.F."/>
            <person name="Workman M."/>
            <person name="Frisvad J.C."/>
        </authorList>
    </citation>
    <scope>NUCLEOTIDE SEQUENCE [LARGE SCALE GENOMIC DNA]</scope>
    <source>
        <strain evidence="3 4">CBS 141311</strain>
    </source>
</reference>
<sequence length="653" mass="72213">MESGSSAQPRKEGTWTKLIIFVALYFLLFESILEAVLALYLYGNEQVDSKMTLSVVLSLVASCFSFPLVGLQSLVAWQYNNIGGFGTQKTVLHNVCTYVLRLDLMLWLATSVAGLVIAAQQVYCLPEGTDASYWRVGMSCAFHRATVIVSVVSMVTVCIMYCARELCDRPYDVSLLGIYRRQEVLRDGSILSGNSWDSEETLKNEILYLCRQHDGNGTGYSWSADPIANRVNCHPSIRHPAPVRFRPQLRVNTDPGSTYGEIVSGTTISPDDTLTRISPGSQSLASEFYPISRTSTVMTSQTGNELRALLSDAPVPKIPTIPEKYAGHKRQKSSLSSLKRFLPRSFPLSLPLSSDPQIRALADPNAASDVEKQVVTPNSMPKNIAQSTTPQVIGPNSQDFSPISPAQESSQPQVQKKDHPEGHTRTMTMNSADAPEVVPSAPTTPPKVRRSQTVCPIPAPRSVHHPHHPHHPNFITGPQPPRKYSQSRRASGPQLQMQMQMHMSQPPMRRSTTAQPTLLQYPSRSSSYHFDQSQVPRHSQSQSQYHPNPNHLQQQYMPQSTRWTSQRRFDPSRSMPPAPRRNDVEIIYSSTRRPRSSTHGGASGPLSCIMETVSNPRASADETQTGSASFGGESGGIDQTTYRGANRTSISFY</sequence>
<dbReference type="EMBL" id="LXJU01000002">
    <property type="protein sequence ID" value="OGE57230.1"/>
    <property type="molecule type" value="Genomic_DNA"/>
</dbReference>
<dbReference type="RefSeq" id="XP_022492657.1">
    <property type="nucleotide sequence ID" value="XM_022627823.1"/>
</dbReference>
<evidence type="ECO:0000256" key="1">
    <source>
        <dbReference type="SAM" id="MobiDB-lite"/>
    </source>
</evidence>
<evidence type="ECO:0000256" key="2">
    <source>
        <dbReference type="SAM" id="Phobius"/>
    </source>
</evidence>
<keyword evidence="2" id="KW-1133">Transmembrane helix</keyword>
<evidence type="ECO:0000313" key="3">
    <source>
        <dbReference type="EMBL" id="OGE57230.1"/>
    </source>
</evidence>
<comment type="caution">
    <text evidence="3">The sequence shown here is derived from an EMBL/GenBank/DDBJ whole genome shotgun (WGS) entry which is preliminary data.</text>
</comment>
<feature type="compositionally biased region" description="Polar residues" evidence="1">
    <location>
        <begin position="510"/>
        <end position="566"/>
    </location>
</feature>
<accession>A0A1F5LVP3</accession>
<feature type="compositionally biased region" description="Polar residues" evidence="1">
    <location>
        <begin position="637"/>
        <end position="653"/>
    </location>
</feature>
<name>A0A1F5LVP3_PENAI</name>
<evidence type="ECO:0000313" key="4">
    <source>
        <dbReference type="Proteomes" id="UP000177622"/>
    </source>
</evidence>
<feature type="transmembrane region" description="Helical" evidence="2">
    <location>
        <begin position="55"/>
        <end position="77"/>
    </location>
</feature>
<protein>
    <submittedName>
        <fullName evidence="3">Uncharacterized protein</fullName>
    </submittedName>
</protein>
<gene>
    <name evidence="3" type="ORF">PENARI_c002G09901</name>
</gene>
<feature type="compositionally biased region" description="Basic residues" evidence="1">
    <location>
        <begin position="462"/>
        <end position="471"/>
    </location>
</feature>
<feature type="transmembrane region" description="Helical" evidence="2">
    <location>
        <begin position="142"/>
        <end position="163"/>
    </location>
</feature>
<dbReference type="AlphaFoldDB" id="A0A1F5LVP3"/>
<feature type="compositionally biased region" description="Polar residues" evidence="1">
    <location>
        <begin position="617"/>
        <end position="628"/>
    </location>
</feature>
<organism evidence="3 4">
    <name type="scientific">Penicillium arizonense</name>
    <dbReference type="NCBI Taxonomy" id="1835702"/>
    <lineage>
        <taxon>Eukaryota</taxon>
        <taxon>Fungi</taxon>
        <taxon>Dikarya</taxon>
        <taxon>Ascomycota</taxon>
        <taxon>Pezizomycotina</taxon>
        <taxon>Eurotiomycetes</taxon>
        <taxon>Eurotiomycetidae</taxon>
        <taxon>Eurotiales</taxon>
        <taxon>Aspergillaceae</taxon>
        <taxon>Penicillium</taxon>
    </lineage>
</organism>
<feature type="region of interest" description="Disordered" evidence="1">
    <location>
        <begin position="369"/>
        <end position="583"/>
    </location>
</feature>
<dbReference type="OrthoDB" id="4226885at2759"/>
<proteinExistence type="predicted"/>
<dbReference type="GeneID" id="34572557"/>
<dbReference type="STRING" id="1835702.A0A1F5LVP3"/>
<keyword evidence="2" id="KW-0472">Membrane</keyword>
<keyword evidence="2" id="KW-0812">Transmembrane</keyword>
<feature type="region of interest" description="Disordered" evidence="1">
    <location>
        <begin position="617"/>
        <end position="653"/>
    </location>
</feature>